<organism evidence="3 4">
    <name type="scientific">Sphingopyxis italica</name>
    <dbReference type="NCBI Taxonomy" id="1129133"/>
    <lineage>
        <taxon>Bacteria</taxon>
        <taxon>Pseudomonadati</taxon>
        <taxon>Pseudomonadota</taxon>
        <taxon>Alphaproteobacteria</taxon>
        <taxon>Sphingomonadales</taxon>
        <taxon>Sphingomonadaceae</taxon>
        <taxon>Sphingopyxis</taxon>
    </lineage>
</organism>
<dbReference type="GO" id="GO:0016491">
    <property type="term" value="F:oxidoreductase activity"/>
    <property type="evidence" value="ECO:0007669"/>
    <property type="project" value="UniProtKB-KW"/>
</dbReference>
<proteinExistence type="inferred from homology"/>
<dbReference type="InterPro" id="IPR036291">
    <property type="entry name" value="NAD(P)-bd_dom_sf"/>
</dbReference>
<evidence type="ECO:0000313" key="3">
    <source>
        <dbReference type="EMBL" id="NJB90087.1"/>
    </source>
</evidence>
<dbReference type="InterPro" id="IPR051122">
    <property type="entry name" value="SDR_DHRS6-like"/>
</dbReference>
<dbReference type="PANTHER" id="PTHR43477:SF1">
    <property type="entry name" value="DIHYDROANTICAPSIN 7-DEHYDROGENASE"/>
    <property type="match status" value="1"/>
</dbReference>
<dbReference type="InterPro" id="IPR002347">
    <property type="entry name" value="SDR_fam"/>
</dbReference>
<dbReference type="PRINTS" id="PR00081">
    <property type="entry name" value="GDHRDH"/>
</dbReference>
<sequence length="263" mass="26781">MDERAGAKPFSECGVLIAGGTSGVGLASAIGFAREGVRGIVLLGRNPERGAQAVTSVLAAVPSASVSFISADACDIADITRAAEAARAKLGSIDILLNSTASNYAPDLLMRTPIEDISGIFDRLVLPPIYLTRVVLPWMREQKSGSIINMASDAAKTATPGETIAGAGMAAIVMFSRTLAMEAKRDGIRVNVLTPSLIAGTPTADLVTGGGFSAKLFEKAAAMAHLGVAVPEDLADMVVFLGGPQSARLTGQAISINGGISAA</sequence>
<dbReference type="Pfam" id="PF13561">
    <property type="entry name" value="adh_short_C2"/>
    <property type="match status" value="1"/>
</dbReference>
<comment type="similarity">
    <text evidence="1">Belongs to the short-chain dehydrogenases/reductases (SDR) family.</text>
</comment>
<evidence type="ECO:0000256" key="2">
    <source>
        <dbReference type="ARBA" id="ARBA00023002"/>
    </source>
</evidence>
<dbReference type="SUPFAM" id="SSF51735">
    <property type="entry name" value="NAD(P)-binding Rossmann-fold domains"/>
    <property type="match status" value="1"/>
</dbReference>
<protein>
    <submittedName>
        <fullName evidence="3">NAD(P)-dependent dehydrogenase (Short-subunit alcohol dehydrogenase family)</fullName>
    </submittedName>
</protein>
<reference evidence="3 4" key="1">
    <citation type="submission" date="2020-03" db="EMBL/GenBank/DDBJ databases">
        <title>Genomic Encyclopedia of Type Strains, Phase IV (KMG-IV): sequencing the most valuable type-strain genomes for metagenomic binning, comparative biology and taxonomic classification.</title>
        <authorList>
            <person name="Goeker M."/>
        </authorList>
    </citation>
    <scope>NUCLEOTIDE SEQUENCE [LARGE SCALE GENOMIC DNA]</scope>
    <source>
        <strain evidence="3 4">DSM 25229</strain>
    </source>
</reference>
<keyword evidence="2" id="KW-0560">Oxidoreductase</keyword>
<dbReference type="RefSeq" id="WP_167921569.1">
    <property type="nucleotide sequence ID" value="NZ_JAATIT010000003.1"/>
</dbReference>
<evidence type="ECO:0000313" key="4">
    <source>
        <dbReference type="Proteomes" id="UP000535078"/>
    </source>
</evidence>
<gene>
    <name evidence="3" type="ORF">GGR90_002281</name>
</gene>
<accession>A0A7X5XRR2</accession>
<comment type="caution">
    <text evidence="3">The sequence shown here is derived from an EMBL/GenBank/DDBJ whole genome shotgun (WGS) entry which is preliminary data.</text>
</comment>
<dbReference type="Proteomes" id="UP000535078">
    <property type="component" value="Unassembled WGS sequence"/>
</dbReference>
<evidence type="ECO:0000256" key="1">
    <source>
        <dbReference type="ARBA" id="ARBA00006484"/>
    </source>
</evidence>
<keyword evidence="4" id="KW-1185">Reference proteome</keyword>
<dbReference type="PANTHER" id="PTHR43477">
    <property type="entry name" value="DIHYDROANTICAPSIN 7-DEHYDROGENASE"/>
    <property type="match status" value="1"/>
</dbReference>
<dbReference type="EMBL" id="JAATIT010000003">
    <property type="protein sequence ID" value="NJB90087.1"/>
    <property type="molecule type" value="Genomic_DNA"/>
</dbReference>
<dbReference type="Gene3D" id="3.40.50.720">
    <property type="entry name" value="NAD(P)-binding Rossmann-like Domain"/>
    <property type="match status" value="1"/>
</dbReference>
<name>A0A7X5XRR2_9SPHN</name>
<dbReference type="AlphaFoldDB" id="A0A7X5XRR2"/>
<dbReference type="CDD" id="cd05233">
    <property type="entry name" value="SDR_c"/>
    <property type="match status" value="1"/>
</dbReference>